<protein>
    <submittedName>
        <fullName evidence="3">NAD(P)-binding domain-containing protein</fullName>
    </submittedName>
</protein>
<feature type="region of interest" description="Disordered" evidence="2">
    <location>
        <begin position="296"/>
        <end position="315"/>
    </location>
</feature>
<dbReference type="PANTHER" id="PTHR43539:SF78">
    <property type="entry name" value="FLAVIN-CONTAINING MONOOXYGENASE"/>
    <property type="match status" value="1"/>
</dbReference>
<dbReference type="EMBL" id="JAROCG010000001">
    <property type="protein sequence ID" value="MDN4611913.1"/>
    <property type="molecule type" value="Genomic_DNA"/>
</dbReference>
<dbReference type="InterPro" id="IPR036188">
    <property type="entry name" value="FAD/NAD-bd_sf"/>
</dbReference>
<keyword evidence="1" id="KW-0560">Oxidoreductase</keyword>
<dbReference type="PANTHER" id="PTHR43539">
    <property type="entry name" value="FLAVIN-BINDING MONOOXYGENASE-LIKE PROTEIN (AFU_ORTHOLOGUE AFUA_4G09220)"/>
    <property type="match status" value="1"/>
</dbReference>
<dbReference type="InterPro" id="IPR050982">
    <property type="entry name" value="Auxin_biosynth/cation_transpt"/>
</dbReference>
<dbReference type="Proteomes" id="UP001174209">
    <property type="component" value="Unassembled WGS sequence"/>
</dbReference>
<evidence type="ECO:0000313" key="4">
    <source>
        <dbReference type="Proteomes" id="UP001174209"/>
    </source>
</evidence>
<comment type="caution">
    <text evidence="3">The sequence shown here is derived from an EMBL/GenBank/DDBJ whole genome shotgun (WGS) entry which is preliminary data.</text>
</comment>
<name>A0ABT8K3B0_9MICC</name>
<organism evidence="3 4">
    <name type="scientific">Arthrobacter burdickii</name>
    <dbReference type="NCBI Taxonomy" id="3035920"/>
    <lineage>
        <taxon>Bacteria</taxon>
        <taxon>Bacillati</taxon>
        <taxon>Actinomycetota</taxon>
        <taxon>Actinomycetes</taxon>
        <taxon>Micrococcales</taxon>
        <taxon>Micrococcaceae</taxon>
        <taxon>Arthrobacter</taxon>
    </lineage>
</organism>
<gene>
    <name evidence="3" type="ORF">P5G52_13675</name>
</gene>
<sequence>MVIECAVIGAGPAGLAASVSLSGSGIEHVVLERARPGETWRTQRWDSLHLNNPGFMNTMLGEQDPDTYLTRLDVVQRLETLASKAPVITGTAVIGLSRLSGWWLLHTSDGPVEARTIVVATGGENVPRVPALASRLPDRIVQRHAATYRNPGELPDGGVLVVGSAQSGTQITQELLAAGRSVWLATSPVGRVWAEYRGRNILRWLDETGFFEDRPESLPDPRAILAVPALLAPGGHSMSLQLLAQAGATLTGRLVAADGEALTFDDSTAANVAYGDGAAATIRTRIDAHIRTHHIGAPAAGSDETEQPIEGDPPRQLRLSSTGIASVVWCMGYTGAFRWLGDDLTDANGAPLRRGTASPAPGIWFIGLRWLVRRTSGNFIGFPKDADLIADSVRTYLGATSH</sequence>
<accession>A0ABT8K3B0</accession>
<reference evidence="3" key="1">
    <citation type="submission" date="2023-06" db="EMBL/GenBank/DDBJ databases">
        <title>MT1 and MT2 Draft Genomes of Novel Species.</title>
        <authorList>
            <person name="Venkateswaran K."/>
        </authorList>
    </citation>
    <scope>NUCLEOTIDE SEQUENCE</scope>
    <source>
        <strain evidence="3">IIF3SC-B10</strain>
    </source>
</reference>
<proteinExistence type="predicted"/>
<keyword evidence="4" id="KW-1185">Reference proteome</keyword>
<evidence type="ECO:0000313" key="3">
    <source>
        <dbReference type="EMBL" id="MDN4611913.1"/>
    </source>
</evidence>
<evidence type="ECO:0000256" key="1">
    <source>
        <dbReference type="ARBA" id="ARBA00023002"/>
    </source>
</evidence>
<dbReference type="SUPFAM" id="SSF51905">
    <property type="entry name" value="FAD/NAD(P)-binding domain"/>
    <property type="match status" value="1"/>
</dbReference>
<dbReference type="Gene3D" id="3.50.50.60">
    <property type="entry name" value="FAD/NAD(P)-binding domain"/>
    <property type="match status" value="2"/>
</dbReference>
<dbReference type="PRINTS" id="PR00411">
    <property type="entry name" value="PNDRDTASEI"/>
</dbReference>
<dbReference type="RefSeq" id="WP_301228227.1">
    <property type="nucleotide sequence ID" value="NZ_JAROCG010000001.1"/>
</dbReference>
<evidence type="ECO:0000256" key="2">
    <source>
        <dbReference type="SAM" id="MobiDB-lite"/>
    </source>
</evidence>
<dbReference type="Pfam" id="PF13738">
    <property type="entry name" value="Pyr_redox_3"/>
    <property type="match status" value="1"/>
</dbReference>